<organism evidence="2 3">
    <name type="scientific">Paenibacillus catalpae</name>
    <dbReference type="NCBI Taxonomy" id="1045775"/>
    <lineage>
        <taxon>Bacteria</taxon>
        <taxon>Bacillati</taxon>
        <taxon>Bacillota</taxon>
        <taxon>Bacilli</taxon>
        <taxon>Bacillales</taxon>
        <taxon>Paenibacillaceae</taxon>
        <taxon>Paenibacillus</taxon>
    </lineage>
</organism>
<gene>
    <name evidence="2" type="ORF">SAMN05216378_3699</name>
</gene>
<dbReference type="AlphaFoldDB" id="A0A1I2BWK4"/>
<keyword evidence="1" id="KW-0732">Signal</keyword>
<dbReference type="STRING" id="1045775.SAMN05216378_3699"/>
<keyword evidence="3" id="KW-1185">Reference proteome</keyword>
<evidence type="ECO:0000256" key="1">
    <source>
        <dbReference type="SAM" id="SignalP"/>
    </source>
</evidence>
<evidence type="ECO:0000313" key="3">
    <source>
        <dbReference type="Proteomes" id="UP000198855"/>
    </source>
</evidence>
<sequence>MLKRMFVTVSMLSLLCSNAVYAGSRYPYDSNIRSDISTYEQQTGQHVLTPTWLPPNYEQINTRLAGKRLLAITYAQEHRHDGSIDMQVISGVAEIKDIHLSKIKLENGRTAYFKEERLEGPFDNVPSDSDYVRLYFYDSGLLYTLGMGSKAISTVKMKRIIIKVANSMS</sequence>
<protein>
    <recommendedName>
        <fullName evidence="4">DUF4367 domain-containing protein</fullName>
    </recommendedName>
</protein>
<dbReference type="RefSeq" id="WP_091187692.1">
    <property type="nucleotide sequence ID" value="NZ_FOMT01000003.1"/>
</dbReference>
<reference evidence="3" key="1">
    <citation type="submission" date="2016-10" db="EMBL/GenBank/DDBJ databases">
        <authorList>
            <person name="Varghese N."/>
            <person name="Submissions S."/>
        </authorList>
    </citation>
    <scope>NUCLEOTIDE SEQUENCE [LARGE SCALE GENOMIC DNA]</scope>
    <source>
        <strain evidence="3">CGMCC 1.10784</strain>
    </source>
</reference>
<dbReference type="Proteomes" id="UP000198855">
    <property type="component" value="Unassembled WGS sequence"/>
</dbReference>
<proteinExistence type="predicted"/>
<evidence type="ECO:0008006" key="4">
    <source>
        <dbReference type="Google" id="ProtNLM"/>
    </source>
</evidence>
<feature type="chain" id="PRO_5011589220" description="DUF4367 domain-containing protein" evidence="1">
    <location>
        <begin position="23"/>
        <end position="169"/>
    </location>
</feature>
<accession>A0A1I2BWK4</accession>
<evidence type="ECO:0000313" key="2">
    <source>
        <dbReference type="EMBL" id="SFE60546.1"/>
    </source>
</evidence>
<dbReference type="EMBL" id="FOMT01000003">
    <property type="protein sequence ID" value="SFE60546.1"/>
    <property type="molecule type" value="Genomic_DNA"/>
</dbReference>
<feature type="signal peptide" evidence="1">
    <location>
        <begin position="1"/>
        <end position="22"/>
    </location>
</feature>
<name>A0A1I2BWK4_9BACL</name>